<dbReference type="InterPro" id="IPR051654">
    <property type="entry name" value="Meroterpenoid_MTases"/>
</dbReference>
<dbReference type="PANTHER" id="PTHR35897">
    <property type="entry name" value="METHYLTRANSFERASE AUSD"/>
    <property type="match status" value="1"/>
</dbReference>
<dbReference type="GO" id="GO:0016740">
    <property type="term" value="F:transferase activity"/>
    <property type="evidence" value="ECO:0007669"/>
    <property type="project" value="UniProtKB-KW"/>
</dbReference>
<keyword evidence="1" id="KW-0808">Transferase</keyword>
<name>A0A9Q8PLN9_PASFU</name>
<evidence type="ECO:0000256" key="2">
    <source>
        <dbReference type="ARBA" id="ARBA00022691"/>
    </source>
</evidence>
<dbReference type="RefSeq" id="XP_047769191.1">
    <property type="nucleotide sequence ID" value="XM_047912804.1"/>
</dbReference>
<proteinExistence type="predicted"/>
<dbReference type="KEGG" id="ffu:CLAFUR5_13656"/>
<protein>
    <submittedName>
        <fullName evidence="3">Uncharacterized protein</fullName>
    </submittedName>
</protein>
<evidence type="ECO:0000313" key="4">
    <source>
        <dbReference type="Proteomes" id="UP000756132"/>
    </source>
</evidence>
<keyword evidence="4" id="KW-1185">Reference proteome</keyword>
<gene>
    <name evidence="3" type="ORF">CLAFUR5_13656</name>
</gene>
<evidence type="ECO:0000256" key="1">
    <source>
        <dbReference type="ARBA" id="ARBA00022679"/>
    </source>
</evidence>
<organism evidence="3 4">
    <name type="scientific">Passalora fulva</name>
    <name type="common">Tomato leaf mold</name>
    <name type="synonym">Cladosporium fulvum</name>
    <dbReference type="NCBI Taxonomy" id="5499"/>
    <lineage>
        <taxon>Eukaryota</taxon>
        <taxon>Fungi</taxon>
        <taxon>Dikarya</taxon>
        <taxon>Ascomycota</taxon>
        <taxon>Pezizomycotina</taxon>
        <taxon>Dothideomycetes</taxon>
        <taxon>Dothideomycetidae</taxon>
        <taxon>Mycosphaerellales</taxon>
        <taxon>Mycosphaerellaceae</taxon>
        <taxon>Fulvia</taxon>
    </lineage>
</organism>
<dbReference type="OrthoDB" id="3649322at2759"/>
<dbReference type="PANTHER" id="PTHR35897:SF1">
    <property type="entry name" value="METHYLTRANSFERASE AUSD"/>
    <property type="match status" value="1"/>
</dbReference>
<dbReference type="Proteomes" id="UP000756132">
    <property type="component" value="Chromosome 12"/>
</dbReference>
<dbReference type="EMBL" id="CP090174">
    <property type="protein sequence ID" value="UJO24825.1"/>
    <property type="molecule type" value="Genomic_DNA"/>
</dbReference>
<reference evidence="3" key="2">
    <citation type="journal article" date="2022" name="Microb. Genom.">
        <title>A chromosome-scale genome assembly of the tomato pathogen Cladosporium fulvum reveals a compartmentalized genome architecture and the presence of a dispensable chromosome.</title>
        <authorList>
            <person name="Zaccaron A.Z."/>
            <person name="Chen L.H."/>
            <person name="Samaras A."/>
            <person name="Stergiopoulos I."/>
        </authorList>
    </citation>
    <scope>NUCLEOTIDE SEQUENCE</scope>
    <source>
        <strain evidence="3">Race5_Kim</strain>
    </source>
</reference>
<reference evidence="3" key="1">
    <citation type="submission" date="2021-12" db="EMBL/GenBank/DDBJ databases">
        <authorList>
            <person name="Zaccaron A."/>
            <person name="Stergiopoulos I."/>
        </authorList>
    </citation>
    <scope>NUCLEOTIDE SEQUENCE</scope>
    <source>
        <strain evidence="3">Race5_Kim</strain>
    </source>
</reference>
<keyword evidence="2" id="KW-0949">S-adenosyl-L-methionine</keyword>
<dbReference type="AlphaFoldDB" id="A0A9Q8PLN9"/>
<accession>A0A9Q8PLN9</accession>
<dbReference type="GeneID" id="71993534"/>
<evidence type="ECO:0000313" key="3">
    <source>
        <dbReference type="EMBL" id="UJO24825.1"/>
    </source>
</evidence>
<sequence>MSHPNPCEDRDPGERYDFIHAAGFFHLWSWEKQIQAYTKAVLMLKGRPGCILFGRNTSVEKARLLDQGPFASPDGDHTWLHDANIMRRMLKLVEEDTGRKLEVVVDETPLTDEYILGLKVVSELGWTKRLSFTIRTM</sequence>